<evidence type="ECO:0000313" key="2">
    <source>
        <dbReference type="Proteomes" id="UP001059596"/>
    </source>
</evidence>
<dbReference type="EMBL" id="JAMKOV010000001">
    <property type="protein sequence ID" value="KAI8046314.1"/>
    <property type="molecule type" value="Genomic_DNA"/>
</dbReference>
<comment type="caution">
    <text evidence="1">The sequence shown here is derived from an EMBL/GenBank/DDBJ whole genome shotgun (WGS) entry which is preliminary data.</text>
</comment>
<proteinExistence type="predicted"/>
<dbReference type="AlphaFoldDB" id="A0A9P9Z070"/>
<protein>
    <submittedName>
        <fullName evidence="1">Uncharacterized protein</fullName>
    </submittedName>
</protein>
<organism evidence="1 2">
    <name type="scientific">Drosophila gunungcola</name>
    <name type="common">fruit fly</name>
    <dbReference type="NCBI Taxonomy" id="103775"/>
    <lineage>
        <taxon>Eukaryota</taxon>
        <taxon>Metazoa</taxon>
        <taxon>Ecdysozoa</taxon>
        <taxon>Arthropoda</taxon>
        <taxon>Hexapoda</taxon>
        <taxon>Insecta</taxon>
        <taxon>Pterygota</taxon>
        <taxon>Neoptera</taxon>
        <taxon>Endopterygota</taxon>
        <taxon>Diptera</taxon>
        <taxon>Brachycera</taxon>
        <taxon>Muscomorpha</taxon>
        <taxon>Ephydroidea</taxon>
        <taxon>Drosophilidae</taxon>
        <taxon>Drosophila</taxon>
        <taxon>Sophophora</taxon>
    </lineage>
</organism>
<dbReference type="Proteomes" id="UP001059596">
    <property type="component" value="Chromosome 3R"/>
</dbReference>
<evidence type="ECO:0000313" key="1">
    <source>
        <dbReference type="EMBL" id="KAI8046314.1"/>
    </source>
</evidence>
<keyword evidence="2" id="KW-1185">Reference proteome</keyword>
<reference evidence="1" key="1">
    <citation type="journal article" date="2023" name="Genome Biol. Evol.">
        <title>Long-read-based Genome Assembly of Drosophila gunungcola Reveals Fewer Chemosensory Genes in Flower-breeding Species.</title>
        <authorList>
            <person name="Negi A."/>
            <person name="Liao B.Y."/>
            <person name="Yeh S.D."/>
        </authorList>
    </citation>
    <scope>NUCLEOTIDE SEQUENCE</scope>
    <source>
        <strain evidence="1">Sukarami</strain>
    </source>
</reference>
<sequence>MADCDLAITLMPGHKYRPRELEIRIGVMLFEFRLPGEGTAFAADDWANADFADFIDFVDFDPLDKVSSRGLVFEIAIWFLRCLVFYTP</sequence>
<gene>
    <name evidence="1" type="ORF">M5D96_002516</name>
</gene>
<accession>A0A9P9Z070</accession>
<name>A0A9P9Z070_9MUSC</name>